<organism evidence="1 2">
    <name type="scientific">Stylophora pistillata</name>
    <name type="common">Smooth cauliflower coral</name>
    <dbReference type="NCBI Taxonomy" id="50429"/>
    <lineage>
        <taxon>Eukaryota</taxon>
        <taxon>Metazoa</taxon>
        <taxon>Cnidaria</taxon>
        <taxon>Anthozoa</taxon>
        <taxon>Hexacorallia</taxon>
        <taxon>Scleractinia</taxon>
        <taxon>Astrocoeniina</taxon>
        <taxon>Pocilloporidae</taxon>
        <taxon>Stylophora</taxon>
    </lineage>
</organism>
<dbReference type="Proteomes" id="UP000225706">
    <property type="component" value="Unassembled WGS sequence"/>
</dbReference>
<dbReference type="AlphaFoldDB" id="A0A2B4S7M9"/>
<evidence type="ECO:0000313" key="1">
    <source>
        <dbReference type="EMBL" id="PFX24578.1"/>
    </source>
</evidence>
<sequence length="82" mass="8916">MGKVIACVGSGLSIQNTVSVAETKKHIPFAAAGKALLNRQEAAVTSHFQEQLHLKERRQVKKKIAAIILVVTGKNLQILKDK</sequence>
<dbReference type="EMBL" id="LSMT01000173">
    <property type="protein sequence ID" value="PFX24578.1"/>
    <property type="molecule type" value="Genomic_DNA"/>
</dbReference>
<protein>
    <submittedName>
        <fullName evidence="1">Uncharacterized protein</fullName>
    </submittedName>
</protein>
<keyword evidence="2" id="KW-1185">Reference proteome</keyword>
<reference evidence="2" key="1">
    <citation type="journal article" date="2017" name="bioRxiv">
        <title>Comparative analysis of the genomes of Stylophora pistillata and Acropora digitifera provides evidence for extensive differences between species of corals.</title>
        <authorList>
            <person name="Voolstra C.R."/>
            <person name="Li Y."/>
            <person name="Liew Y.J."/>
            <person name="Baumgarten S."/>
            <person name="Zoccola D."/>
            <person name="Flot J.-F."/>
            <person name="Tambutte S."/>
            <person name="Allemand D."/>
            <person name="Aranda M."/>
        </authorList>
    </citation>
    <scope>NUCLEOTIDE SEQUENCE [LARGE SCALE GENOMIC DNA]</scope>
</reference>
<comment type="caution">
    <text evidence="1">The sequence shown here is derived from an EMBL/GenBank/DDBJ whole genome shotgun (WGS) entry which is preliminary data.</text>
</comment>
<evidence type="ECO:0000313" key="2">
    <source>
        <dbReference type="Proteomes" id="UP000225706"/>
    </source>
</evidence>
<name>A0A2B4S7M9_STYPI</name>
<gene>
    <name evidence="1" type="ORF">AWC38_SpisGene10838</name>
</gene>
<accession>A0A2B4S7M9</accession>
<proteinExistence type="predicted"/>